<evidence type="ECO:0000313" key="4">
    <source>
        <dbReference type="Proteomes" id="UP000034893"/>
    </source>
</evidence>
<protein>
    <submittedName>
        <fullName evidence="3">Mannose-1-phosphate guanylyltransferase</fullName>
    </submittedName>
</protein>
<organism evidence="3 4">
    <name type="scientific">Candidatus Curtissbacteria bacterium GW2011_GWC2_38_9</name>
    <dbReference type="NCBI Taxonomy" id="1618414"/>
    <lineage>
        <taxon>Bacteria</taxon>
        <taxon>Candidatus Curtissiibacteriota</taxon>
    </lineage>
</organism>
<sequence length="368" mass="41580">MVKEESNLKIALFCGGSGTRMWPASRKDKPKQFQALVGNESMFQGAVRRIKKGFPIKDVFVVTGRQYVGLVLQQEPDLPLENVIIEPEMRDTAAAVGYAAAVLEKKFGDPIVASLWAADHLIKNDDEFIKALKVARDYCAETDKMVSVDVNPTYPNIHVGYIKVGKMIKKFDGLTIFQFESHIEKPDLKTAKKFLQSWEYLWHAGYKVWRASKMMLFYKSHAPQIYGGLVKIQKAWGTDKQDEVVRKVYPTFEKVMVDYVIFEKIDPSEIVVLSADLGWSDVGAWNILKDELAENGKGNVIQGDVYDEGSKNSLLYNTSENKVMATIGLEDLIVVDTPDALLVCQKDRVADVKKIIEKLKEAKKDKYL</sequence>
<dbReference type="Gene3D" id="3.90.550.10">
    <property type="entry name" value="Spore Coat Polysaccharide Biosynthesis Protein SpsA, Chain A"/>
    <property type="match status" value="1"/>
</dbReference>
<reference evidence="3 4" key="1">
    <citation type="journal article" date="2015" name="Nature">
        <title>rRNA introns, odd ribosomes, and small enigmatic genomes across a large radiation of phyla.</title>
        <authorList>
            <person name="Brown C.T."/>
            <person name="Hug L.A."/>
            <person name="Thomas B.C."/>
            <person name="Sharon I."/>
            <person name="Castelle C.J."/>
            <person name="Singh A."/>
            <person name="Wilkins M.J."/>
            <person name="Williams K.H."/>
            <person name="Banfield J.F."/>
        </authorList>
    </citation>
    <scope>NUCLEOTIDE SEQUENCE [LARGE SCALE GENOMIC DNA]</scope>
</reference>
<dbReference type="PANTHER" id="PTHR46390">
    <property type="entry name" value="MANNOSE-1-PHOSPHATE GUANYLYLTRANSFERASE"/>
    <property type="match status" value="1"/>
</dbReference>
<dbReference type="EMBL" id="LBVP01000001">
    <property type="protein sequence ID" value="KKQ90164.1"/>
    <property type="molecule type" value="Genomic_DNA"/>
</dbReference>
<dbReference type="Pfam" id="PF22640">
    <property type="entry name" value="ManC_GMP_beta-helix"/>
    <property type="match status" value="1"/>
</dbReference>
<feature type="domain" description="Nucleotidyl transferase" evidence="1">
    <location>
        <begin position="14"/>
        <end position="289"/>
    </location>
</feature>
<dbReference type="SUPFAM" id="SSF159283">
    <property type="entry name" value="Guanosine diphospho-D-mannose pyrophosphorylase/mannose-6-phosphate isomerase linker domain"/>
    <property type="match status" value="1"/>
</dbReference>
<name>A0A0G0NWD1_9BACT</name>
<accession>A0A0G0NWD1</accession>
<dbReference type="InterPro" id="IPR051161">
    <property type="entry name" value="Mannose-6P_isomerase_type2"/>
</dbReference>
<comment type="caution">
    <text evidence="3">The sequence shown here is derived from an EMBL/GenBank/DDBJ whole genome shotgun (WGS) entry which is preliminary data.</text>
</comment>
<evidence type="ECO:0000259" key="2">
    <source>
        <dbReference type="Pfam" id="PF22640"/>
    </source>
</evidence>
<keyword evidence="3" id="KW-0548">Nucleotidyltransferase</keyword>
<dbReference type="Proteomes" id="UP000034893">
    <property type="component" value="Unassembled WGS sequence"/>
</dbReference>
<evidence type="ECO:0000313" key="3">
    <source>
        <dbReference type="EMBL" id="KKQ90164.1"/>
    </source>
</evidence>
<dbReference type="GO" id="GO:0004475">
    <property type="term" value="F:mannose-1-phosphate guanylyltransferase (GTP) activity"/>
    <property type="evidence" value="ECO:0007669"/>
    <property type="project" value="TreeGrafter"/>
</dbReference>
<evidence type="ECO:0000259" key="1">
    <source>
        <dbReference type="Pfam" id="PF00483"/>
    </source>
</evidence>
<dbReference type="GO" id="GO:0009298">
    <property type="term" value="P:GDP-mannose biosynthetic process"/>
    <property type="evidence" value="ECO:0007669"/>
    <property type="project" value="TreeGrafter"/>
</dbReference>
<feature type="domain" description="MannoseP isomerase/GMP-like beta-helix" evidence="2">
    <location>
        <begin position="310"/>
        <end position="359"/>
    </location>
</feature>
<proteinExistence type="predicted"/>
<dbReference type="InterPro" id="IPR005835">
    <property type="entry name" value="NTP_transferase_dom"/>
</dbReference>
<dbReference type="Pfam" id="PF00483">
    <property type="entry name" value="NTP_transferase"/>
    <property type="match status" value="1"/>
</dbReference>
<gene>
    <name evidence="3" type="ORF">UT12_C0001G0032</name>
</gene>
<dbReference type="PANTHER" id="PTHR46390:SF1">
    <property type="entry name" value="MANNOSE-1-PHOSPHATE GUANYLYLTRANSFERASE"/>
    <property type="match status" value="1"/>
</dbReference>
<dbReference type="AlphaFoldDB" id="A0A0G0NWD1"/>
<dbReference type="InterPro" id="IPR054566">
    <property type="entry name" value="ManC/GMP-like_b-helix"/>
</dbReference>
<dbReference type="SUPFAM" id="SSF53448">
    <property type="entry name" value="Nucleotide-diphospho-sugar transferases"/>
    <property type="match status" value="1"/>
</dbReference>
<keyword evidence="3" id="KW-0808">Transferase</keyword>
<dbReference type="InterPro" id="IPR029044">
    <property type="entry name" value="Nucleotide-diphossugar_trans"/>
</dbReference>